<feature type="region of interest" description="Disordered" evidence="1">
    <location>
        <begin position="354"/>
        <end position="433"/>
    </location>
</feature>
<comment type="caution">
    <text evidence="2">The sequence shown here is derived from an EMBL/GenBank/DDBJ whole genome shotgun (WGS) entry which is preliminary data.</text>
</comment>
<feature type="region of interest" description="Disordered" evidence="1">
    <location>
        <begin position="299"/>
        <end position="341"/>
    </location>
</feature>
<name>A0AA36JDZ2_9DINO</name>
<protein>
    <submittedName>
        <fullName evidence="2">Uncharacterized protein</fullName>
    </submittedName>
</protein>
<sequence length="751" mass="81351">MIKGETKQVEFTMKRRGKQYVLKIGDVIAFRKGYGPKLCAIGRVTSAAVSEGVVHVHKYAPEIGGLRVKWCLLYLDQQGQESLAPEGGRPCIEEVKMSLLITKVELSRDGILQASSARKLDKGGYRLEERPPAQRDPERRGEHEYSEPLDDLVGILKGGKTESGVGVFAAGPSDGFAEEQKAVLEYLRNEGVPQHGVDFLEVFAGHGGLTKAARRRGLLVGEPVDRLYRSYGRDWDLRKNSDRALLAWLISKVMKPKVLHVGAPCEKLSRLGEQTPSSEDLALAEFSCDLLSHQEKANGIGTLENPAGSAGSEEGAEPRLHANAAAASPEAGASEAPPAKKAGAIEVRPIAPPASTATATASGSAAVPEEDDEIAPPPLPAPAEPPTGYVSLDDEESVEIEAEEQEPIKESVRASGTGESCGETEGHSAMEETGRTKMMTFGHILSRPARAAEDQQVNMFGAPRGGIESPRGPKLWKSLLQDSSDDVVTEDEDAFRQFSRKPKKRGGRRHPGKGDRKKRSRKKVRRQRWADQPLTGGVASTIGEDRAGGAGETLQAVPILDEVTSPGFSLSAERDDARGQSSGLVRDDFSSPLATSEGAVLYLQQVLNDIRKESKPPGSLRSDHLSRLNAAVFNLSGRGAVDSALALKVFQTVDKIHTAYNAEKYDNSDSAFFSNYLALLGTMQNQVFFSQKQNEKFVSWIKLAVDGSGKLVHLLDKALETENEKLRLQLSRLERSDEPSRSSTEPRSRAG</sequence>
<evidence type="ECO:0000256" key="1">
    <source>
        <dbReference type="SAM" id="MobiDB-lite"/>
    </source>
</evidence>
<feature type="region of interest" description="Disordered" evidence="1">
    <location>
        <begin position="731"/>
        <end position="751"/>
    </location>
</feature>
<proteinExistence type="predicted"/>
<feature type="compositionally biased region" description="Pro residues" evidence="1">
    <location>
        <begin position="375"/>
        <end position="385"/>
    </location>
</feature>
<feature type="compositionally biased region" description="Basic and acidic residues" evidence="1">
    <location>
        <begin position="424"/>
        <end position="433"/>
    </location>
</feature>
<evidence type="ECO:0000313" key="3">
    <source>
        <dbReference type="Proteomes" id="UP001178507"/>
    </source>
</evidence>
<accession>A0AA36JDZ2</accession>
<dbReference type="AlphaFoldDB" id="A0AA36JDZ2"/>
<keyword evidence="3" id="KW-1185">Reference proteome</keyword>
<feature type="compositionally biased region" description="Basic residues" evidence="1">
    <location>
        <begin position="498"/>
        <end position="527"/>
    </location>
</feature>
<organism evidence="2 3">
    <name type="scientific">Effrenium voratum</name>
    <dbReference type="NCBI Taxonomy" id="2562239"/>
    <lineage>
        <taxon>Eukaryota</taxon>
        <taxon>Sar</taxon>
        <taxon>Alveolata</taxon>
        <taxon>Dinophyceae</taxon>
        <taxon>Suessiales</taxon>
        <taxon>Symbiodiniaceae</taxon>
        <taxon>Effrenium</taxon>
    </lineage>
</organism>
<feature type="region of interest" description="Disordered" evidence="1">
    <location>
        <begin position="485"/>
        <end position="546"/>
    </location>
</feature>
<feature type="region of interest" description="Disordered" evidence="1">
    <location>
        <begin position="123"/>
        <end position="144"/>
    </location>
</feature>
<feature type="compositionally biased region" description="Acidic residues" evidence="1">
    <location>
        <begin position="392"/>
        <end position="405"/>
    </location>
</feature>
<feature type="compositionally biased region" description="Low complexity" evidence="1">
    <location>
        <begin position="354"/>
        <end position="367"/>
    </location>
</feature>
<dbReference type="Proteomes" id="UP001178507">
    <property type="component" value="Unassembled WGS sequence"/>
</dbReference>
<feature type="compositionally biased region" description="Low complexity" evidence="1">
    <location>
        <begin position="324"/>
        <end position="341"/>
    </location>
</feature>
<reference evidence="2" key="1">
    <citation type="submission" date="2023-08" db="EMBL/GenBank/DDBJ databases">
        <authorList>
            <person name="Chen Y."/>
            <person name="Shah S."/>
            <person name="Dougan E. K."/>
            <person name="Thang M."/>
            <person name="Chan C."/>
        </authorList>
    </citation>
    <scope>NUCLEOTIDE SEQUENCE</scope>
</reference>
<gene>
    <name evidence="2" type="ORF">EVOR1521_LOCUS25964</name>
</gene>
<evidence type="ECO:0000313" key="2">
    <source>
        <dbReference type="EMBL" id="CAJ1403243.1"/>
    </source>
</evidence>
<dbReference type="EMBL" id="CAUJNA010003486">
    <property type="protein sequence ID" value="CAJ1403243.1"/>
    <property type="molecule type" value="Genomic_DNA"/>
</dbReference>